<feature type="chain" id="PRO_5040486105" description="Saposin A-type domain-containing protein" evidence="6">
    <location>
        <begin position="17"/>
        <end position="259"/>
    </location>
</feature>
<comment type="subcellular location">
    <subcellularLocation>
        <location evidence="1">Secreted</location>
    </subcellularLocation>
</comment>
<evidence type="ECO:0000313" key="8">
    <source>
        <dbReference type="Proteomes" id="UP001152747"/>
    </source>
</evidence>
<gene>
    <name evidence="7" type="ORF">CAMP_LOCUS6279</name>
</gene>
<keyword evidence="8" id="KW-1185">Reference proteome</keyword>
<evidence type="ECO:0000256" key="6">
    <source>
        <dbReference type="SAM" id="SignalP"/>
    </source>
</evidence>
<dbReference type="PANTHER" id="PTHR13234:SF8">
    <property type="entry name" value="GAMMA-INTERFERON-INDUCIBLE LYSOSOMAL THIOL REDUCTASE"/>
    <property type="match status" value="1"/>
</dbReference>
<accession>A0A9P1ID99</accession>
<dbReference type="Pfam" id="PF03227">
    <property type="entry name" value="GILT"/>
    <property type="match status" value="1"/>
</dbReference>
<comment type="caution">
    <text evidence="7">The sequence shown here is derived from an EMBL/GenBank/DDBJ whole genome shotgun (WGS) entry which is preliminary data.</text>
</comment>
<evidence type="ECO:0000256" key="1">
    <source>
        <dbReference type="ARBA" id="ARBA00004613"/>
    </source>
</evidence>
<evidence type="ECO:0000256" key="3">
    <source>
        <dbReference type="ARBA" id="ARBA00022525"/>
    </source>
</evidence>
<dbReference type="OrthoDB" id="958254at2759"/>
<keyword evidence="3" id="KW-0964">Secreted</keyword>
<evidence type="ECO:0000256" key="4">
    <source>
        <dbReference type="ARBA" id="ARBA00022729"/>
    </source>
</evidence>
<dbReference type="EMBL" id="CANHGI010000002">
    <property type="protein sequence ID" value="CAI5443642.1"/>
    <property type="molecule type" value="Genomic_DNA"/>
</dbReference>
<name>A0A9P1ID99_9PELO</name>
<comment type="similarity">
    <text evidence="2">Belongs to the GILT family.</text>
</comment>
<dbReference type="InterPro" id="IPR004911">
    <property type="entry name" value="Interferon-induced_GILT"/>
</dbReference>
<dbReference type="PANTHER" id="PTHR13234">
    <property type="entry name" value="GAMMA-INTERFERON INDUCIBLE LYSOSOMAL THIOL REDUCTASE GILT"/>
    <property type="match status" value="1"/>
</dbReference>
<sequence length="259" mass="28701">MLGLLIFLTGLSLTLGAAPDCAKIPPSLWCANPTIQSTCGFTEPCKKHEIATSQHKLNITVLVEALCPDCQQFLTKQLYPVIFKNFADYVNIQLVPFGNAKVLQDGTIQCQHGEQECSINKFQSCFIDSMADQNPLPAIACIEENLAKKVEFADAVQQCFEKLQIGGDVQRLTQSCLVSKLGTQLQLQAAKATSEVWPEQHKFVPWVVVNGVSLVKLQGFQNDLAVLICEWYSGDKPIPFCEASLKKKYRNSSVRLFSN</sequence>
<dbReference type="GO" id="GO:0016671">
    <property type="term" value="F:oxidoreductase activity, acting on a sulfur group of donors, disulfide as acceptor"/>
    <property type="evidence" value="ECO:0007669"/>
    <property type="project" value="InterPro"/>
</dbReference>
<evidence type="ECO:0000256" key="2">
    <source>
        <dbReference type="ARBA" id="ARBA00005679"/>
    </source>
</evidence>
<dbReference type="Proteomes" id="UP001152747">
    <property type="component" value="Unassembled WGS sequence"/>
</dbReference>
<dbReference type="AlphaFoldDB" id="A0A9P1ID99"/>
<reference evidence="7" key="1">
    <citation type="submission" date="2022-11" db="EMBL/GenBank/DDBJ databases">
        <authorList>
            <person name="Kikuchi T."/>
        </authorList>
    </citation>
    <scope>NUCLEOTIDE SEQUENCE</scope>
    <source>
        <strain evidence="7">PS1010</strain>
    </source>
</reference>
<keyword evidence="4 6" id="KW-0732">Signal</keyword>
<proteinExistence type="inferred from homology"/>
<organism evidence="7 8">
    <name type="scientific">Caenorhabditis angaria</name>
    <dbReference type="NCBI Taxonomy" id="860376"/>
    <lineage>
        <taxon>Eukaryota</taxon>
        <taxon>Metazoa</taxon>
        <taxon>Ecdysozoa</taxon>
        <taxon>Nematoda</taxon>
        <taxon>Chromadorea</taxon>
        <taxon>Rhabditida</taxon>
        <taxon>Rhabditina</taxon>
        <taxon>Rhabditomorpha</taxon>
        <taxon>Rhabditoidea</taxon>
        <taxon>Rhabditidae</taxon>
        <taxon>Peloderinae</taxon>
        <taxon>Caenorhabditis</taxon>
    </lineage>
</organism>
<feature type="signal peptide" evidence="6">
    <location>
        <begin position="1"/>
        <end position="16"/>
    </location>
</feature>
<keyword evidence="5" id="KW-0325">Glycoprotein</keyword>
<dbReference type="GO" id="GO:0005576">
    <property type="term" value="C:extracellular region"/>
    <property type="evidence" value="ECO:0007669"/>
    <property type="project" value="UniProtKB-SubCell"/>
</dbReference>
<evidence type="ECO:0000313" key="7">
    <source>
        <dbReference type="EMBL" id="CAI5443642.1"/>
    </source>
</evidence>
<evidence type="ECO:0000256" key="5">
    <source>
        <dbReference type="ARBA" id="ARBA00023180"/>
    </source>
</evidence>
<evidence type="ECO:0008006" key="9">
    <source>
        <dbReference type="Google" id="ProtNLM"/>
    </source>
</evidence>
<protein>
    <recommendedName>
        <fullName evidence="9">Saposin A-type domain-containing protein</fullName>
    </recommendedName>
</protein>